<gene>
    <name evidence="1" type="ORF">BDBG_17905</name>
</gene>
<evidence type="ECO:0000313" key="2">
    <source>
        <dbReference type="Proteomes" id="UP000002038"/>
    </source>
</evidence>
<protein>
    <submittedName>
        <fullName evidence="1">Uncharacterized protein</fullName>
    </submittedName>
</protein>
<dbReference type="EMBL" id="GG657477">
    <property type="protein sequence ID" value="OAT13729.1"/>
    <property type="molecule type" value="Genomic_DNA"/>
</dbReference>
<dbReference type="AlphaFoldDB" id="A0A179V2Q6"/>
<evidence type="ECO:0000313" key="1">
    <source>
        <dbReference type="EMBL" id="OAT13729.1"/>
    </source>
</evidence>
<dbReference type="Proteomes" id="UP000002038">
    <property type="component" value="Unassembled WGS sequence"/>
</dbReference>
<name>A0A179V2Q6_BLAGS</name>
<dbReference type="KEGG" id="bgh:BDBG_17905"/>
<sequence>EIVMGFAVHEVMAFTDIKKLFIIVKFNIAEISALMNSFRMINLYQSILWHLSSDFMVQAKDICVFRNRNTDVVLFYTRRCEAHTPCLRCCHGNELFTYCVLLPAFLCVLLSLSEKSHACFASVSEVILIKDDNTAETIFFCFQASSVTFSLSPAGKVVHTSGYK</sequence>
<feature type="non-terminal residue" evidence="1">
    <location>
        <position position="164"/>
    </location>
</feature>
<organism evidence="1 2">
    <name type="scientific">Blastomyces gilchristii (strain SLH14081)</name>
    <name type="common">Blastomyces dermatitidis</name>
    <dbReference type="NCBI Taxonomy" id="559298"/>
    <lineage>
        <taxon>Eukaryota</taxon>
        <taxon>Fungi</taxon>
        <taxon>Dikarya</taxon>
        <taxon>Ascomycota</taxon>
        <taxon>Pezizomycotina</taxon>
        <taxon>Eurotiomycetes</taxon>
        <taxon>Eurotiomycetidae</taxon>
        <taxon>Onygenales</taxon>
        <taxon>Ajellomycetaceae</taxon>
        <taxon>Blastomyces</taxon>
    </lineage>
</organism>
<dbReference type="GeneID" id="42529443"/>
<dbReference type="VEuPathDB" id="FungiDB:BDBG_17905"/>
<reference evidence="2" key="1">
    <citation type="journal article" date="2015" name="PLoS Genet.">
        <title>The dynamic genome and transcriptome of the human fungal pathogen Blastomyces and close relative Emmonsia.</title>
        <authorList>
            <person name="Munoz J.F."/>
            <person name="Gauthier G.M."/>
            <person name="Desjardins C.A."/>
            <person name="Gallo J.E."/>
            <person name="Holder J."/>
            <person name="Sullivan T.D."/>
            <person name="Marty A.J."/>
            <person name="Carmen J.C."/>
            <person name="Chen Z."/>
            <person name="Ding L."/>
            <person name="Gujja S."/>
            <person name="Magrini V."/>
            <person name="Misas E."/>
            <person name="Mitreva M."/>
            <person name="Priest M."/>
            <person name="Saif S."/>
            <person name="Whiston E.A."/>
            <person name="Young S."/>
            <person name="Zeng Q."/>
            <person name="Goldman W.E."/>
            <person name="Mardis E.R."/>
            <person name="Taylor J.W."/>
            <person name="McEwen J.G."/>
            <person name="Clay O.K."/>
            <person name="Klein B.S."/>
            <person name="Cuomo C.A."/>
        </authorList>
    </citation>
    <scope>NUCLEOTIDE SEQUENCE [LARGE SCALE GENOMIC DNA]</scope>
    <source>
        <strain evidence="2">SLH14081</strain>
    </source>
</reference>
<feature type="non-terminal residue" evidence="1">
    <location>
        <position position="1"/>
    </location>
</feature>
<dbReference type="STRING" id="559298.A0A179V2Q6"/>
<proteinExistence type="predicted"/>
<accession>A0A179V2Q6</accession>
<keyword evidence="2" id="KW-1185">Reference proteome</keyword>
<dbReference type="RefSeq" id="XP_031581082.1">
    <property type="nucleotide sequence ID" value="XM_031725524.1"/>
</dbReference>